<dbReference type="GO" id="GO:0003796">
    <property type="term" value="F:lysozyme activity"/>
    <property type="evidence" value="ECO:0007669"/>
    <property type="project" value="InterPro"/>
</dbReference>
<dbReference type="Gene3D" id="1.10.530.40">
    <property type="match status" value="1"/>
</dbReference>
<evidence type="ECO:0000313" key="4">
    <source>
        <dbReference type="EMBL" id="EDV04167.1"/>
    </source>
</evidence>
<comment type="caution">
    <text evidence="4">The sequence shown here is derived from an EMBL/GenBank/DDBJ whole genome shotgun (WGS) entry which is preliminary data.</text>
</comment>
<evidence type="ECO:0000313" key="5">
    <source>
        <dbReference type="Proteomes" id="UP000004596"/>
    </source>
</evidence>
<keyword evidence="1" id="KW-0929">Antimicrobial</keyword>
<keyword evidence="2" id="KW-0081">Bacteriolytic enzyme</keyword>
<reference evidence="4 5" key="1">
    <citation type="submission" date="2008-04" db="EMBL/GenBank/DDBJ databases">
        <title>Draft genome sequence of Bacteroides intestinalis (DSM 17393).</title>
        <authorList>
            <person name="Sudarsanam P."/>
            <person name="Ley R."/>
            <person name="Guruge J."/>
            <person name="Turnbaugh P.J."/>
            <person name="Mahowald M."/>
            <person name="Liep D."/>
            <person name="Gordon J."/>
        </authorList>
    </citation>
    <scope>NUCLEOTIDE SEQUENCE [LARGE SCALE GENOMIC DNA]</scope>
    <source>
        <strain evidence="4 5">DSM 17393</strain>
    </source>
</reference>
<dbReference type="EMBL" id="ABJL02000008">
    <property type="protein sequence ID" value="EDV04167.1"/>
    <property type="molecule type" value="Genomic_DNA"/>
</dbReference>
<gene>
    <name evidence="4" type="ORF">BACINT_03300</name>
</gene>
<dbReference type="eggNOG" id="COG3772">
    <property type="taxonomic scope" value="Bacteria"/>
</dbReference>
<feature type="chain" id="PRO_5002785432" description="Lysozyme" evidence="3">
    <location>
        <begin position="20"/>
        <end position="175"/>
    </location>
</feature>
<dbReference type="GO" id="GO:0042742">
    <property type="term" value="P:defense response to bacterium"/>
    <property type="evidence" value="ECO:0007669"/>
    <property type="project" value="UniProtKB-KW"/>
</dbReference>
<dbReference type="Proteomes" id="UP000004596">
    <property type="component" value="Unassembled WGS sequence"/>
</dbReference>
<protein>
    <recommendedName>
        <fullName evidence="6">Lysozyme</fullName>
    </recommendedName>
</protein>
<dbReference type="AlphaFoldDB" id="B3CAR5"/>
<sequence>MRIKLMIICLTLLCGYAKAQTRGGDSSPPMPKEISAELFDKAVALIKEFEGWHDPKTTPGYVGYGHQLQKGERFPKTLTRQRADLLLRTDLLRHLRLYARYGRDAYLLATLSYQIGPAKLLGNGRYPKASLLTRLERGDRDILPLYLSYCKWRGKAVASIRKRRWVEYQLLYAER</sequence>
<dbReference type="STRING" id="471870.BACINT_03300"/>
<evidence type="ECO:0008006" key="6">
    <source>
        <dbReference type="Google" id="ProtNLM"/>
    </source>
</evidence>
<name>B3CAR5_9BACE</name>
<reference evidence="4 5" key="2">
    <citation type="submission" date="2008-04" db="EMBL/GenBank/DDBJ databases">
        <authorList>
            <person name="Fulton L."/>
            <person name="Clifton S."/>
            <person name="Fulton B."/>
            <person name="Xu J."/>
            <person name="Minx P."/>
            <person name="Pepin K.H."/>
            <person name="Johnson M."/>
            <person name="Thiruvilangam P."/>
            <person name="Bhonagiri V."/>
            <person name="Nash W.E."/>
            <person name="Mardis E.R."/>
            <person name="Wilson R.K."/>
        </authorList>
    </citation>
    <scope>NUCLEOTIDE SEQUENCE [LARGE SCALE GENOMIC DNA]</scope>
    <source>
        <strain evidence="4 5">DSM 17393</strain>
    </source>
</reference>
<evidence type="ECO:0000256" key="3">
    <source>
        <dbReference type="SAM" id="SignalP"/>
    </source>
</evidence>
<dbReference type="InterPro" id="IPR023346">
    <property type="entry name" value="Lysozyme-like_dom_sf"/>
</dbReference>
<dbReference type="InterPro" id="IPR023347">
    <property type="entry name" value="Lysozyme_dom_sf"/>
</dbReference>
<feature type="signal peptide" evidence="3">
    <location>
        <begin position="1"/>
        <end position="19"/>
    </location>
</feature>
<evidence type="ECO:0000256" key="1">
    <source>
        <dbReference type="ARBA" id="ARBA00022529"/>
    </source>
</evidence>
<proteinExistence type="predicted"/>
<organism evidence="4 5">
    <name type="scientific">Bacteroides intestinalis DSM 17393</name>
    <dbReference type="NCBI Taxonomy" id="471870"/>
    <lineage>
        <taxon>Bacteria</taxon>
        <taxon>Pseudomonadati</taxon>
        <taxon>Bacteroidota</taxon>
        <taxon>Bacteroidia</taxon>
        <taxon>Bacteroidales</taxon>
        <taxon>Bacteroidaceae</taxon>
        <taxon>Bacteroides</taxon>
    </lineage>
</organism>
<dbReference type="GO" id="GO:0031640">
    <property type="term" value="P:killing of cells of another organism"/>
    <property type="evidence" value="ECO:0007669"/>
    <property type="project" value="UniProtKB-KW"/>
</dbReference>
<evidence type="ECO:0000256" key="2">
    <source>
        <dbReference type="ARBA" id="ARBA00022638"/>
    </source>
</evidence>
<keyword evidence="3" id="KW-0732">Signal</keyword>
<dbReference type="SUPFAM" id="SSF53955">
    <property type="entry name" value="Lysozyme-like"/>
    <property type="match status" value="1"/>
</dbReference>
<accession>B3CAR5</accession>